<keyword evidence="4" id="KW-1134">Transmembrane beta strand</keyword>
<evidence type="ECO:0000256" key="4">
    <source>
        <dbReference type="ARBA" id="ARBA00022452"/>
    </source>
</evidence>
<dbReference type="NCBIfam" id="TIGR01844">
    <property type="entry name" value="type_I_sec_TolC"/>
    <property type="match status" value="1"/>
</dbReference>
<evidence type="ECO:0000256" key="6">
    <source>
        <dbReference type="ARBA" id="ARBA00023136"/>
    </source>
</evidence>
<evidence type="ECO:0000256" key="5">
    <source>
        <dbReference type="ARBA" id="ARBA00022692"/>
    </source>
</evidence>
<proteinExistence type="inferred from homology"/>
<keyword evidence="12" id="KW-1185">Reference proteome</keyword>
<dbReference type="InterPro" id="IPR010130">
    <property type="entry name" value="T1SS_OMP_TolC"/>
</dbReference>
<comment type="caution">
    <text evidence="11">The sequence shown here is derived from an EMBL/GenBank/DDBJ whole genome shotgun (WGS) entry which is preliminary data.</text>
</comment>
<evidence type="ECO:0000256" key="1">
    <source>
        <dbReference type="ARBA" id="ARBA00004442"/>
    </source>
</evidence>
<dbReference type="PROSITE" id="PS51318">
    <property type="entry name" value="TAT"/>
    <property type="match status" value="1"/>
</dbReference>
<dbReference type="InterPro" id="IPR006311">
    <property type="entry name" value="TAT_signal"/>
</dbReference>
<evidence type="ECO:0000313" key="11">
    <source>
        <dbReference type="EMBL" id="MDY0885073.1"/>
    </source>
</evidence>
<reference evidence="11 12" key="1">
    <citation type="journal article" date="2016" name="Antonie Van Leeuwenhoek">
        <title>Dongia soli sp. nov., isolated from soil from Dokdo, Korea.</title>
        <authorList>
            <person name="Kim D.U."/>
            <person name="Lee H."/>
            <person name="Kim H."/>
            <person name="Kim S.G."/>
            <person name="Ka J.O."/>
        </authorList>
    </citation>
    <scope>NUCLEOTIDE SEQUENCE [LARGE SCALE GENOMIC DNA]</scope>
    <source>
        <strain evidence="11 12">D78</strain>
    </source>
</reference>
<dbReference type="EMBL" id="JAXCLW010000007">
    <property type="protein sequence ID" value="MDY0885073.1"/>
    <property type="molecule type" value="Genomic_DNA"/>
</dbReference>
<evidence type="ECO:0000313" key="12">
    <source>
        <dbReference type="Proteomes" id="UP001279642"/>
    </source>
</evidence>
<evidence type="ECO:0000256" key="7">
    <source>
        <dbReference type="ARBA" id="ARBA00023237"/>
    </source>
</evidence>
<evidence type="ECO:0000256" key="9">
    <source>
        <dbReference type="SAM" id="MobiDB-lite"/>
    </source>
</evidence>
<sequence length="464" mass="51382">MNRIMTSRSRRAVLMGAVLAGVCAAFVAPQGASAMSLKDAVSLVVQTNPDINGAQRNRRAIDYELRQARGLYYPQIDVQLQGGPEWTESSTVDAGDPSLDQSPDDNGRWLMRGDANITLQQTIFDGFNRESEVERQKSRIGSAANVVQDKSEIQGLDAIRFYLDVLRNQERVLNAEENVKAHEDTLGLVQKRAELGGGNIADVRQAEARLATARTRLKEIQGALRESQANFQRTVGAVPTDLEPATFSYDAMIPEDVEKSVAHAIDVSPKVQGAKYDVQVAEHEIGLQEASMYPKLSLQASAAVNHHDNGVEQTGHSANALLVLDYNLYRGGADLARIREFKWRKQEALDAVRAQERAVAEDVRVSWSQRQTARETVETQTEEYDKNVETQKLYGQQFDIGQRSLLDLLNSRNEVFNSKDNLITSQSDEVLANFKILAAQGELIQALGISLPKEATPKEVSYDN</sequence>
<keyword evidence="8" id="KW-0175">Coiled coil</keyword>
<dbReference type="InterPro" id="IPR003423">
    <property type="entry name" value="OMP_efflux"/>
</dbReference>
<comment type="similarity">
    <text evidence="2">Belongs to the outer membrane factor (OMF) (TC 1.B.17) family.</text>
</comment>
<protein>
    <submittedName>
        <fullName evidence="11">TolC family outer membrane protein</fullName>
    </submittedName>
</protein>
<dbReference type="PANTHER" id="PTHR30026:SF22">
    <property type="entry name" value="OUTER MEMBRANE EFFLUX PROTEIN"/>
    <property type="match status" value="1"/>
</dbReference>
<evidence type="ECO:0000256" key="8">
    <source>
        <dbReference type="SAM" id="Coils"/>
    </source>
</evidence>
<keyword evidence="7" id="KW-0998">Cell outer membrane</keyword>
<keyword evidence="5" id="KW-0812">Transmembrane</keyword>
<evidence type="ECO:0000256" key="10">
    <source>
        <dbReference type="SAM" id="SignalP"/>
    </source>
</evidence>
<evidence type="ECO:0000256" key="2">
    <source>
        <dbReference type="ARBA" id="ARBA00007613"/>
    </source>
</evidence>
<gene>
    <name evidence="11" type="ORF">SMD27_19675</name>
</gene>
<dbReference type="SUPFAM" id="SSF56954">
    <property type="entry name" value="Outer membrane efflux proteins (OEP)"/>
    <property type="match status" value="1"/>
</dbReference>
<feature type="region of interest" description="Disordered" evidence="9">
    <location>
        <begin position="85"/>
        <end position="106"/>
    </location>
</feature>
<dbReference type="Proteomes" id="UP001279642">
    <property type="component" value="Unassembled WGS sequence"/>
</dbReference>
<accession>A0ABU5EFA1</accession>
<keyword evidence="10" id="KW-0732">Signal</keyword>
<dbReference type="Pfam" id="PF02321">
    <property type="entry name" value="OEP"/>
    <property type="match status" value="2"/>
</dbReference>
<feature type="chain" id="PRO_5045254072" evidence="10">
    <location>
        <begin position="35"/>
        <end position="464"/>
    </location>
</feature>
<evidence type="ECO:0000256" key="3">
    <source>
        <dbReference type="ARBA" id="ARBA00022448"/>
    </source>
</evidence>
<dbReference type="PANTHER" id="PTHR30026">
    <property type="entry name" value="OUTER MEMBRANE PROTEIN TOLC"/>
    <property type="match status" value="1"/>
</dbReference>
<feature type="coiled-coil region" evidence="8">
    <location>
        <begin position="203"/>
        <end position="230"/>
    </location>
</feature>
<dbReference type="Gene3D" id="1.20.1600.10">
    <property type="entry name" value="Outer membrane efflux proteins (OEP)"/>
    <property type="match status" value="1"/>
</dbReference>
<comment type="subcellular location">
    <subcellularLocation>
        <location evidence="1">Cell outer membrane</location>
    </subcellularLocation>
</comment>
<keyword evidence="3" id="KW-0813">Transport</keyword>
<dbReference type="RefSeq" id="WP_320510144.1">
    <property type="nucleotide sequence ID" value="NZ_JAXCLW010000007.1"/>
</dbReference>
<name>A0ABU5EFA1_9PROT</name>
<dbReference type="InterPro" id="IPR051906">
    <property type="entry name" value="TolC-like"/>
</dbReference>
<feature type="signal peptide" evidence="10">
    <location>
        <begin position="1"/>
        <end position="34"/>
    </location>
</feature>
<keyword evidence="6" id="KW-0472">Membrane</keyword>
<organism evidence="11 12">
    <name type="scientific">Dongia soli</name>
    <dbReference type="NCBI Taxonomy" id="600628"/>
    <lineage>
        <taxon>Bacteria</taxon>
        <taxon>Pseudomonadati</taxon>
        <taxon>Pseudomonadota</taxon>
        <taxon>Alphaproteobacteria</taxon>
        <taxon>Rhodospirillales</taxon>
        <taxon>Dongiaceae</taxon>
        <taxon>Dongia</taxon>
    </lineage>
</organism>